<dbReference type="EC" id="6.1.1.14" evidence="1"/>
<dbReference type="GO" id="GO:0015966">
    <property type="term" value="P:diadenosine tetraphosphate biosynthetic process"/>
    <property type="evidence" value="ECO:0007669"/>
    <property type="project" value="UniProtKB-ARBA"/>
</dbReference>
<dbReference type="PROSITE" id="PS50862">
    <property type="entry name" value="AA_TRNA_LIGASE_II"/>
    <property type="match status" value="1"/>
</dbReference>
<protein>
    <recommendedName>
        <fullName evidence="1">glycine--tRNA ligase</fullName>
        <ecNumber evidence="1">6.1.1.14</ecNumber>
    </recommendedName>
</protein>
<name>A0A1F4W063_UNCKA</name>
<dbReference type="Gene3D" id="3.40.50.800">
    <property type="entry name" value="Anticodon-binding domain"/>
    <property type="match status" value="1"/>
</dbReference>
<dbReference type="InterPro" id="IPR027031">
    <property type="entry name" value="Gly-tRNA_synthase/POLG2"/>
</dbReference>
<dbReference type="NCBIfam" id="TIGR00389">
    <property type="entry name" value="glyS_dimeric"/>
    <property type="match status" value="1"/>
</dbReference>
<evidence type="ECO:0000256" key="2">
    <source>
        <dbReference type="ARBA" id="ARBA00022490"/>
    </source>
</evidence>
<reference evidence="9 10" key="1">
    <citation type="journal article" date="2016" name="Nat. Commun.">
        <title>Thousands of microbial genomes shed light on interconnected biogeochemical processes in an aquifer system.</title>
        <authorList>
            <person name="Anantharaman K."/>
            <person name="Brown C.T."/>
            <person name="Hug L.A."/>
            <person name="Sharon I."/>
            <person name="Castelle C.J."/>
            <person name="Probst A.J."/>
            <person name="Thomas B.C."/>
            <person name="Singh A."/>
            <person name="Wilkins M.J."/>
            <person name="Karaoz U."/>
            <person name="Brodie E.L."/>
            <person name="Williams K.H."/>
            <person name="Hubbard S.S."/>
            <person name="Banfield J.F."/>
        </authorList>
    </citation>
    <scope>NUCLEOTIDE SEQUENCE [LARGE SCALE GENOMIC DNA]</scope>
</reference>
<dbReference type="NCBIfam" id="NF003211">
    <property type="entry name" value="PRK04173.1"/>
    <property type="match status" value="1"/>
</dbReference>
<keyword evidence="2" id="KW-0963">Cytoplasm</keyword>
<evidence type="ECO:0000313" key="10">
    <source>
        <dbReference type="Proteomes" id="UP000176614"/>
    </source>
</evidence>
<dbReference type="GO" id="GO:0005524">
    <property type="term" value="F:ATP binding"/>
    <property type="evidence" value="ECO:0007669"/>
    <property type="project" value="UniProtKB-KW"/>
</dbReference>
<dbReference type="PRINTS" id="PR01043">
    <property type="entry name" value="TRNASYNTHGLY"/>
</dbReference>
<dbReference type="Proteomes" id="UP000176614">
    <property type="component" value="Unassembled WGS sequence"/>
</dbReference>
<evidence type="ECO:0000256" key="7">
    <source>
        <dbReference type="ARBA" id="ARBA00023146"/>
    </source>
</evidence>
<dbReference type="Gene3D" id="3.30.930.10">
    <property type="entry name" value="Bira Bifunctional Protein, Domain 2"/>
    <property type="match status" value="1"/>
</dbReference>
<dbReference type="SUPFAM" id="SSF55681">
    <property type="entry name" value="Class II aaRS and biotin synthetases"/>
    <property type="match status" value="1"/>
</dbReference>
<dbReference type="GO" id="GO:0004820">
    <property type="term" value="F:glycine-tRNA ligase activity"/>
    <property type="evidence" value="ECO:0007669"/>
    <property type="project" value="UniProtKB-EC"/>
</dbReference>
<keyword evidence="7" id="KW-0030">Aminoacyl-tRNA synthetase</keyword>
<dbReference type="InterPro" id="IPR004154">
    <property type="entry name" value="Anticodon-bd"/>
</dbReference>
<keyword evidence="6" id="KW-0648">Protein biosynthesis</keyword>
<feature type="domain" description="Aminoacyl-transfer RNA synthetases class-II family profile" evidence="8">
    <location>
        <begin position="3"/>
        <end position="351"/>
    </location>
</feature>
<dbReference type="GO" id="GO:1990742">
    <property type="term" value="C:microvesicle"/>
    <property type="evidence" value="ECO:0007669"/>
    <property type="project" value="UniProtKB-ARBA"/>
</dbReference>
<comment type="caution">
    <text evidence="9">The sequence shown here is derived from an EMBL/GenBank/DDBJ whole genome shotgun (WGS) entry which is preliminary data.</text>
</comment>
<dbReference type="InterPro" id="IPR002314">
    <property type="entry name" value="aa-tRNA-synt_IIb"/>
</dbReference>
<dbReference type="FunFam" id="3.40.50.800:FF:000002">
    <property type="entry name" value="Glycine--tRNA ligase"/>
    <property type="match status" value="1"/>
</dbReference>
<organism evidence="9 10">
    <name type="scientific">candidate division WWE3 bacterium RIFOXYA2_FULL_46_9</name>
    <dbReference type="NCBI Taxonomy" id="1802636"/>
    <lineage>
        <taxon>Bacteria</taxon>
        <taxon>Katanobacteria</taxon>
    </lineage>
</organism>
<dbReference type="GO" id="GO:0070062">
    <property type="term" value="C:extracellular exosome"/>
    <property type="evidence" value="ECO:0007669"/>
    <property type="project" value="UniProtKB-ARBA"/>
</dbReference>
<sequence length="448" mass="51699">MQDNLQKITSLCKRRGFVFPSSEIYGGWEAAYDFGPLGAEILRNLRNLWWKEFVTKRPDVVGLDGAIISHPRVWEASGHTDLFADVMVEDTITNKRYRADHLIEDATGENVDGSKPEEIDEIIQKNNIKSPEGNKLGKAKYFNQLVEVMVGTVEDAKTSAYLRGETCQPIFYNYELVKDSMRKKIPFGIAQIGKSFRNEIKVGPYFFRTREFEQMELEMFIHPNDAASTFEELKTVSKSWLIGLGIDEKKLRFREQAQKERAHYNKIAHDLEYEFPFGWKEFQGIHYRTDWDLRRHGEFSGQDFTYTDPETGEKFIPHVAEYSIGLSRLMLVLLFNAYSEDGDRIVLKLDPKVAPYKVAVFPLLKNKDELVIKAKNIFEDLVEKGISTAWDDRGNIGKRYYSQDEIGTPYCITVDFQTLEDGTVTIRDRDTAKQERITIETISSKIQG</sequence>
<dbReference type="Pfam" id="PF00587">
    <property type="entry name" value="tRNA-synt_2b"/>
    <property type="match status" value="1"/>
</dbReference>
<accession>A0A1F4W063</accession>
<evidence type="ECO:0000259" key="8">
    <source>
        <dbReference type="PROSITE" id="PS50862"/>
    </source>
</evidence>
<keyword evidence="4" id="KW-0547">Nucleotide-binding</keyword>
<dbReference type="AlphaFoldDB" id="A0A1F4W063"/>
<dbReference type="CDD" id="cd00858">
    <property type="entry name" value="GlyRS_anticodon"/>
    <property type="match status" value="1"/>
</dbReference>
<dbReference type="InterPro" id="IPR045864">
    <property type="entry name" value="aa-tRNA-synth_II/BPL/LPL"/>
</dbReference>
<dbReference type="Pfam" id="PF03129">
    <property type="entry name" value="HGTP_anticodon"/>
    <property type="match status" value="1"/>
</dbReference>
<dbReference type="PANTHER" id="PTHR10745:SF8">
    <property type="entry name" value="DNA POLYMERASE SUBUNIT GAMMA-2, MITOCHONDRIAL"/>
    <property type="match status" value="1"/>
</dbReference>
<proteinExistence type="predicted"/>
<dbReference type="SUPFAM" id="SSF52954">
    <property type="entry name" value="Class II aaRS ABD-related"/>
    <property type="match status" value="1"/>
</dbReference>
<dbReference type="Gene3D" id="3.30.40.230">
    <property type="match status" value="1"/>
</dbReference>
<dbReference type="InterPro" id="IPR036621">
    <property type="entry name" value="Anticodon-bd_dom_sf"/>
</dbReference>
<evidence type="ECO:0000256" key="6">
    <source>
        <dbReference type="ARBA" id="ARBA00022917"/>
    </source>
</evidence>
<evidence type="ECO:0000256" key="4">
    <source>
        <dbReference type="ARBA" id="ARBA00022741"/>
    </source>
</evidence>
<dbReference type="GO" id="GO:0006426">
    <property type="term" value="P:glycyl-tRNA aminoacylation"/>
    <property type="evidence" value="ECO:0007669"/>
    <property type="project" value="InterPro"/>
</dbReference>
<keyword evidence="5" id="KW-0067">ATP-binding</keyword>
<dbReference type="InterPro" id="IPR002315">
    <property type="entry name" value="tRNA-synt_gly"/>
</dbReference>
<dbReference type="GO" id="GO:0004081">
    <property type="term" value="F:bis(5'-nucleosyl)-tetraphosphatase (asymmetrical) activity"/>
    <property type="evidence" value="ECO:0007669"/>
    <property type="project" value="UniProtKB-ARBA"/>
</dbReference>
<dbReference type="InterPro" id="IPR006195">
    <property type="entry name" value="aa-tRNA-synth_II"/>
</dbReference>
<gene>
    <name evidence="9" type="ORF">A2264_04055</name>
</gene>
<evidence type="ECO:0000256" key="1">
    <source>
        <dbReference type="ARBA" id="ARBA00012829"/>
    </source>
</evidence>
<dbReference type="GO" id="GO:0005737">
    <property type="term" value="C:cytoplasm"/>
    <property type="evidence" value="ECO:0007669"/>
    <property type="project" value="InterPro"/>
</dbReference>
<evidence type="ECO:0000313" key="9">
    <source>
        <dbReference type="EMBL" id="OGC62812.1"/>
    </source>
</evidence>
<evidence type="ECO:0000256" key="5">
    <source>
        <dbReference type="ARBA" id="ARBA00022840"/>
    </source>
</evidence>
<dbReference type="EMBL" id="MEVT01000012">
    <property type="protein sequence ID" value="OGC62812.1"/>
    <property type="molecule type" value="Genomic_DNA"/>
</dbReference>
<keyword evidence="3 9" id="KW-0436">Ligase</keyword>
<evidence type="ECO:0000256" key="3">
    <source>
        <dbReference type="ARBA" id="ARBA00022598"/>
    </source>
</evidence>
<dbReference type="PANTHER" id="PTHR10745">
    <property type="entry name" value="GLYCYL-TRNA SYNTHETASE/DNA POLYMERASE SUBUNIT GAMMA-2"/>
    <property type="match status" value="1"/>
</dbReference>